<evidence type="ECO:0000256" key="2">
    <source>
        <dbReference type="ARBA" id="ARBA00022475"/>
    </source>
</evidence>
<dbReference type="Pfam" id="PF03739">
    <property type="entry name" value="LptF_LptG"/>
    <property type="match status" value="1"/>
</dbReference>
<dbReference type="eggNOG" id="COG0795">
    <property type="taxonomic scope" value="Bacteria"/>
</dbReference>
<dbReference type="AlphaFoldDB" id="Q7MS83"/>
<evidence type="ECO:0000313" key="7">
    <source>
        <dbReference type="EMBL" id="CAE09803.1"/>
    </source>
</evidence>
<evidence type="ECO:0000256" key="3">
    <source>
        <dbReference type="ARBA" id="ARBA00022692"/>
    </source>
</evidence>
<organism evidence="8">
    <name type="scientific">Wolinella succinogenes (strain ATCC 29543 / DSM 1740 / CCUG 13145 / JCM 31913 / LMG 7466 / NCTC 11488 / FDC 602W)</name>
    <name type="common">Vibrio succinogenes</name>
    <dbReference type="NCBI Taxonomy" id="273121"/>
    <lineage>
        <taxon>Bacteria</taxon>
        <taxon>Pseudomonadati</taxon>
        <taxon>Campylobacterota</taxon>
        <taxon>Epsilonproteobacteria</taxon>
        <taxon>Campylobacterales</taxon>
        <taxon>Helicobacteraceae</taxon>
        <taxon>Wolinella</taxon>
    </lineage>
</organism>
<dbReference type="STRING" id="273121.WS0675"/>
<feature type="transmembrane region" description="Helical" evidence="6">
    <location>
        <begin position="99"/>
        <end position="122"/>
    </location>
</feature>
<dbReference type="Proteomes" id="UP000000422">
    <property type="component" value="Chromosome"/>
</dbReference>
<feature type="transmembrane region" description="Helical" evidence="6">
    <location>
        <begin position="53"/>
        <end position="78"/>
    </location>
</feature>
<keyword evidence="4 6" id="KW-1133">Transmembrane helix</keyword>
<keyword evidence="2" id="KW-1003">Cell membrane</keyword>
<sequence>MGNLKKYLFGSFAQLFFPIFAVLFFISSVILFIKIAGVTFVVKMSFGELFELYLYSLPTMIFFTIPVTFFSASVISLAKLSQEYELPVLFSLGIDPLRFSRLFFPLSLLVSLFLLLVSLALVPLSNEAYDRFLDHKKSSVNINLKPAEFGQKLGNWLVYVGDMDEGEKRYKEVVMFSSNDLGRESFILAKEALVESMEGNLELKLFRGSAYFKEELHIKRVDYAQMLIRDSAFKEGGASLGIMGYWKQALGGEKGSDKVRRKLSSSILISLFPLASLFFIPLLGIMHPRFQKNYSYFYVIIATGIFYGLVHIASNHLPLAGIFLIPLIWLGVGYGLYRRFIAPYF</sequence>
<keyword evidence="3 6" id="KW-0812">Transmembrane</keyword>
<dbReference type="PANTHER" id="PTHR33529">
    <property type="entry name" value="SLR0882 PROTEIN-RELATED"/>
    <property type="match status" value="1"/>
</dbReference>
<dbReference type="GO" id="GO:0015920">
    <property type="term" value="P:lipopolysaccharide transport"/>
    <property type="evidence" value="ECO:0007669"/>
    <property type="project" value="TreeGrafter"/>
</dbReference>
<feature type="transmembrane region" description="Helical" evidence="6">
    <location>
        <begin position="319"/>
        <end position="337"/>
    </location>
</feature>
<reference evidence="7 8" key="1">
    <citation type="journal article" date="2003" name="Proc. Natl. Acad. Sci. U.S.A.">
        <title>Complete genome sequence and analysis of Wolinella succinogenes.</title>
        <authorList>
            <person name="Baar C."/>
            <person name="Eppinger M."/>
            <person name="Raddatz G."/>
            <person name="Simon JM."/>
            <person name="Lanz C."/>
            <person name="Klimmek O."/>
            <person name="Nandakumar R."/>
            <person name="Gross R."/>
            <person name="Rosinus A."/>
            <person name="Keller H."/>
            <person name="Jagtap P."/>
            <person name="Linke B."/>
            <person name="Meyer F."/>
            <person name="Lederer H."/>
            <person name="Schuster S.C."/>
        </authorList>
    </citation>
    <scope>NUCLEOTIDE SEQUENCE [LARGE SCALE GENOMIC DNA]</scope>
    <source>
        <strain evidence="8">ATCC 29543 / DSM 1740 / CCUG 13145 / JCM 31913 / LMG 7466 / NCTC 11488 / FDC 602W</strain>
    </source>
</reference>
<proteinExistence type="predicted"/>
<evidence type="ECO:0000313" key="8">
    <source>
        <dbReference type="Proteomes" id="UP000000422"/>
    </source>
</evidence>
<dbReference type="KEGG" id="wsu:WS0675"/>
<dbReference type="GO" id="GO:0043190">
    <property type="term" value="C:ATP-binding cassette (ABC) transporter complex"/>
    <property type="evidence" value="ECO:0007669"/>
    <property type="project" value="TreeGrafter"/>
</dbReference>
<evidence type="ECO:0000256" key="6">
    <source>
        <dbReference type="SAM" id="Phobius"/>
    </source>
</evidence>
<dbReference type="HOGENOM" id="CLU_070513_0_0_7"/>
<evidence type="ECO:0000256" key="4">
    <source>
        <dbReference type="ARBA" id="ARBA00022989"/>
    </source>
</evidence>
<accession>Q7MS83</accession>
<feature type="transmembrane region" description="Helical" evidence="6">
    <location>
        <begin position="295"/>
        <end position="313"/>
    </location>
</feature>
<name>Q7MS83_WOLSU</name>
<keyword evidence="5 6" id="KW-0472">Membrane</keyword>
<dbReference type="InterPro" id="IPR005495">
    <property type="entry name" value="LptG/LptF_permease"/>
</dbReference>
<evidence type="ECO:0000256" key="1">
    <source>
        <dbReference type="ARBA" id="ARBA00004651"/>
    </source>
</evidence>
<comment type="subcellular location">
    <subcellularLocation>
        <location evidence="1">Cell membrane</location>
        <topology evidence="1">Multi-pass membrane protein</topology>
    </subcellularLocation>
</comment>
<evidence type="ECO:0000256" key="5">
    <source>
        <dbReference type="ARBA" id="ARBA00023136"/>
    </source>
</evidence>
<feature type="transmembrane region" description="Helical" evidence="6">
    <location>
        <begin position="12"/>
        <end position="33"/>
    </location>
</feature>
<dbReference type="EMBL" id="BX571658">
    <property type="protein sequence ID" value="CAE09803.1"/>
    <property type="molecule type" value="Genomic_DNA"/>
</dbReference>
<feature type="transmembrane region" description="Helical" evidence="6">
    <location>
        <begin position="263"/>
        <end position="283"/>
    </location>
</feature>
<protein>
    <recommendedName>
        <fullName evidence="9">LptF/LptG family permease</fullName>
    </recommendedName>
</protein>
<gene>
    <name evidence="7" type="ordered locus">WS0675</name>
</gene>
<keyword evidence="8" id="KW-1185">Reference proteome</keyword>
<dbReference type="RefSeq" id="WP_011138603.1">
    <property type="nucleotide sequence ID" value="NC_005090.1"/>
</dbReference>
<dbReference type="PANTHER" id="PTHR33529:SF7">
    <property type="entry name" value="LIPOPOLYSACCHARIDE EXPORT SYSTEM PERMEASE PROTEIN LPTF"/>
    <property type="match status" value="1"/>
</dbReference>
<evidence type="ECO:0008006" key="9">
    <source>
        <dbReference type="Google" id="ProtNLM"/>
    </source>
</evidence>